<dbReference type="SUPFAM" id="SSF55729">
    <property type="entry name" value="Acyl-CoA N-acyltransferases (Nat)"/>
    <property type="match status" value="1"/>
</dbReference>
<evidence type="ECO:0000313" key="3">
    <source>
        <dbReference type="Proteomes" id="UP000024837"/>
    </source>
</evidence>
<organism evidence="2 3">
    <name type="scientific">Drechslerella stenobrocha 248</name>
    <dbReference type="NCBI Taxonomy" id="1043628"/>
    <lineage>
        <taxon>Eukaryota</taxon>
        <taxon>Fungi</taxon>
        <taxon>Dikarya</taxon>
        <taxon>Ascomycota</taxon>
        <taxon>Pezizomycotina</taxon>
        <taxon>Orbiliomycetes</taxon>
        <taxon>Orbiliales</taxon>
        <taxon>Orbiliaceae</taxon>
        <taxon>Drechslerella</taxon>
    </lineage>
</organism>
<protein>
    <recommendedName>
        <fullName evidence="1">N-acetyltransferase domain-containing protein</fullName>
    </recommendedName>
</protein>
<dbReference type="Proteomes" id="UP000024837">
    <property type="component" value="Unassembled WGS sequence"/>
</dbReference>
<dbReference type="HOGENOM" id="CLU_1396291_0_0_1"/>
<dbReference type="PANTHER" id="PTHR43328">
    <property type="entry name" value="ACETYLTRANSFERASE-RELATED"/>
    <property type="match status" value="1"/>
</dbReference>
<dbReference type="Gene3D" id="3.40.630.30">
    <property type="match status" value="1"/>
</dbReference>
<gene>
    <name evidence="2" type="ORF">DRE_01199</name>
</gene>
<evidence type="ECO:0000313" key="2">
    <source>
        <dbReference type="EMBL" id="EWC44373.1"/>
    </source>
</evidence>
<accession>W7HWQ0</accession>
<feature type="domain" description="N-acetyltransferase" evidence="1">
    <location>
        <begin position="21"/>
        <end position="189"/>
    </location>
</feature>
<dbReference type="Pfam" id="PF13302">
    <property type="entry name" value="Acetyltransf_3"/>
    <property type="match status" value="1"/>
</dbReference>
<evidence type="ECO:0000259" key="1">
    <source>
        <dbReference type="PROSITE" id="PS51186"/>
    </source>
</evidence>
<dbReference type="OrthoDB" id="630895at2759"/>
<dbReference type="PANTHER" id="PTHR43328:SF1">
    <property type="entry name" value="N-ACETYLTRANSFERASE DOMAIN-CONTAINING PROTEIN"/>
    <property type="match status" value="1"/>
</dbReference>
<dbReference type="EMBL" id="KI966443">
    <property type="protein sequence ID" value="EWC44373.1"/>
    <property type="molecule type" value="Genomic_DNA"/>
</dbReference>
<dbReference type="GO" id="GO:0016747">
    <property type="term" value="F:acyltransferase activity, transferring groups other than amino-acyl groups"/>
    <property type="evidence" value="ECO:0007669"/>
    <property type="project" value="InterPro"/>
</dbReference>
<name>W7HWQ0_9PEZI</name>
<dbReference type="InterPro" id="IPR016181">
    <property type="entry name" value="Acyl_CoA_acyltransferase"/>
</dbReference>
<proteinExistence type="predicted"/>
<dbReference type="PROSITE" id="PS51186">
    <property type="entry name" value="GNAT"/>
    <property type="match status" value="1"/>
</dbReference>
<dbReference type="AlphaFoldDB" id="W7HWQ0"/>
<keyword evidence="3" id="KW-1185">Reference proteome</keyword>
<dbReference type="InterPro" id="IPR000182">
    <property type="entry name" value="GNAT_dom"/>
</dbReference>
<sequence length="195" mass="21211">MISQLSASVADSPLPPPFDDLYLSSLAPGDFPRLVDLYNNTDLSSILLSPPYPYTLADAQWFHDNRAHSPVPGHSGTHEIWVVRSRSHAGLLVGICGTHPGPEHPPGTITLGYFTAPEFRGRGIMPAVLNEVLQKFPGASFQAEAEAGNGSSQKVLQKAGFSRVEGSERLLEWPESKGGGFRNMWKYVKEQPSAE</sequence>
<reference evidence="2 3" key="1">
    <citation type="submission" date="2013-05" db="EMBL/GenBank/DDBJ databases">
        <title>Drechslerella stenobrocha genome reveals carnivorous origination and mechanical trapping mechanism of predatory fungi.</title>
        <authorList>
            <person name="Liu X."/>
            <person name="Zhang W."/>
            <person name="Liu K."/>
        </authorList>
    </citation>
    <scope>NUCLEOTIDE SEQUENCE [LARGE SCALE GENOMIC DNA]</scope>
    <source>
        <strain evidence="2 3">248</strain>
    </source>
</reference>